<evidence type="ECO:0000259" key="1">
    <source>
        <dbReference type="Pfam" id="PF00733"/>
    </source>
</evidence>
<reference evidence="2 3" key="1">
    <citation type="submission" date="2019-08" db="EMBL/GenBank/DDBJ databases">
        <title>Whole genome sequencing of chitin degrading bacteria Chitinophaga pinensis YS16.</title>
        <authorList>
            <person name="Singh R.P."/>
            <person name="Manchanda G."/>
            <person name="Maurya I.K."/>
            <person name="Joshi N.K."/>
            <person name="Srivastava A.K."/>
        </authorList>
    </citation>
    <scope>NUCLEOTIDE SEQUENCE [LARGE SCALE GENOMIC DNA]</scope>
    <source>
        <strain evidence="2 3">YS-16</strain>
    </source>
</reference>
<dbReference type="AlphaFoldDB" id="A0A5C6LK53"/>
<dbReference type="Pfam" id="PF00733">
    <property type="entry name" value="Asn_synthase"/>
    <property type="match status" value="1"/>
</dbReference>
<dbReference type="InterPro" id="IPR001962">
    <property type="entry name" value="Asn_synthase"/>
</dbReference>
<proteinExistence type="predicted"/>
<dbReference type="EMBL" id="VOHS01000058">
    <property type="protein sequence ID" value="TWV93288.1"/>
    <property type="molecule type" value="Genomic_DNA"/>
</dbReference>
<dbReference type="SUPFAM" id="SSF52402">
    <property type="entry name" value="Adenine nucleotide alpha hydrolases-like"/>
    <property type="match status" value="1"/>
</dbReference>
<feature type="domain" description="Asparagine synthetase" evidence="1">
    <location>
        <begin position="25"/>
        <end position="126"/>
    </location>
</feature>
<protein>
    <recommendedName>
        <fullName evidence="1">Asparagine synthetase domain-containing protein</fullName>
    </recommendedName>
</protein>
<keyword evidence="3" id="KW-1185">Reference proteome</keyword>
<sequence>MMGNIMSGRVGLLSALLSNRNEAYGIISAVPLLDRSVLEYMMDVPDQMFVYNGHKRSLIRHAMAGIVPDEVLWRRDKGQYSPDFMARSKAGIPQAAAMIASPEYALAFEKYLSKPAISQLATGAQSPTIRLLQGIICSKVISILQKNGYVFEGNFS</sequence>
<dbReference type="Gene3D" id="3.40.50.620">
    <property type="entry name" value="HUPs"/>
    <property type="match status" value="1"/>
</dbReference>
<evidence type="ECO:0000313" key="3">
    <source>
        <dbReference type="Proteomes" id="UP000318815"/>
    </source>
</evidence>
<dbReference type="OrthoDB" id="9763290at2"/>
<comment type="caution">
    <text evidence="2">The sequence shown here is derived from an EMBL/GenBank/DDBJ whole genome shotgun (WGS) entry which is preliminary data.</text>
</comment>
<dbReference type="RefSeq" id="WP_146308056.1">
    <property type="nucleotide sequence ID" value="NZ_VOHS01000058.1"/>
</dbReference>
<dbReference type="InterPro" id="IPR014729">
    <property type="entry name" value="Rossmann-like_a/b/a_fold"/>
</dbReference>
<gene>
    <name evidence="2" type="ORF">FEF09_27425</name>
</gene>
<dbReference type="GO" id="GO:0006529">
    <property type="term" value="P:asparagine biosynthetic process"/>
    <property type="evidence" value="ECO:0007669"/>
    <property type="project" value="InterPro"/>
</dbReference>
<accession>A0A5C6LK53</accession>
<organism evidence="2 3">
    <name type="scientific">Chitinophaga pinensis</name>
    <dbReference type="NCBI Taxonomy" id="79329"/>
    <lineage>
        <taxon>Bacteria</taxon>
        <taxon>Pseudomonadati</taxon>
        <taxon>Bacteroidota</taxon>
        <taxon>Chitinophagia</taxon>
        <taxon>Chitinophagales</taxon>
        <taxon>Chitinophagaceae</taxon>
        <taxon>Chitinophaga</taxon>
    </lineage>
</organism>
<evidence type="ECO:0000313" key="2">
    <source>
        <dbReference type="EMBL" id="TWV93288.1"/>
    </source>
</evidence>
<dbReference type="Proteomes" id="UP000318815">
    <property type="component" value="Unassembled WGS sequence"/>
</dbReference>
<name>A0A5C6LK53_9BACT</name>
<dbReference type="GO" id="GO:0004066">
    <property type="term" value="F:asparagine synthase (glutamine-hydrolyzing) activity"/>
    <property type="evidence" value="ECO:0007669"/>
    <property type="project" value="InterPro"/>
</dbReference>